<dbReference type="Proteomes" id="UP000176700">
    <property type="component" value="Unassembled WGS sequence"/>
</dbReference>
<accession>A0A1G2FXC7</accession>
<proteinExistence type="predicted"/>
<dbReference type="Pfam" id="PF00535">
    <property type="entry name" value="Glycos_transf_2"/>
    <property type="match status" value="1"/>
</dbReference>
<dbReference type="CDD" id="cd04179">
    <property type="entry name" value="DPM_DPG-synthase_like"/>
    <property type="match status" value="1"/>
</dbReference>
<organism evidence="2 3">
    <name type="scientific">Candidatus Ryanbacteria bacterium RIFCSPHIGHO2_01_45_13</name>
    <dbReference type="NCBI Taxonomy" id="1802112"/>
    <lineage>
        <taxon>Bacteria</taxon>
        <taxon>Candidatus Ryaniibacteriota</taxon>
    </lineage>
</organism>
<sequence>MKVSIIIPVYNEAKTIQRIVDVVRVASFGFEAQREIIVIDDGSADGTYEALKSIKGIKVLHFERNQGKGAALKAGFGQASGDFVIIQDADLEYDPADYAILLKPMYEGKADVVFGSRFRGEYQRVLYFWHYFGNFLLTLLSNMFTNLNLSDMETGYKVFKREVVKSFTPHLRSKRFGIEPEITARVARGGWRIYEVPINYYGRTYEEGKKIRWYDGVKAIAAILYFNLFDRR</sequence>
<dbReference type="SUPFAM" id="SSF53448">
    <property type="entry name" value="Nucleotide-diphospho-sugar transferases"/>
    <property type="match status" value="1"/>
</dbReference>
<comment type="caution">
    <text evidence="2">The sequence shown here is derived from an EMBL/GenBank/DDBJ whole genome shotgun (WGS) entry which is preliminary data.</text>
</comment>
<name>A0A1G2FXC7_9BACT</name>
<evidence type="ECO:0000313" key="2">
    <source>
        <dbReference type="EMBL" id="OGZ42729.1"/>
    </source>
</evidence>
<keyword evidence="2" id="KW-0808">Transferase</keyword>
<dbReference type="PANTHER" id="PTHR48090:SF7">
    <property type="entry name" value="RFBJ PROTEIN"/>
    <property type="match status" value="1"/>
</dbReference>
<dbReference type="EMBL" id="MHNI01000014">
    <property type="protein sequence ID" value="OGZ42729.1"/>
    <property type="molecule type" value="Genomic_DNA"/>
</dbReference>
<dbReference type="InterPro" id="IPR001173">
    <property type="entry name" value="Glyco_trans_2-like"/>
</dbReference>
<evidence type="ECO:0000259" key="1">
    <source>
        <dbReference type="Pfam" id="PF00535"/>
    </source>
</evidence>
<dbReference type="GO" id="GO:0016740">
    <property type="term" value="F:transferase activity"/>
    <property type="evidence" value="ECO:0007669"/>
    <property type="project" value="UniProtKB-KW"/>
</dbReference>
<evidence type="ECO:0000313" key="3">
    <source>
        <dbReference type="Proteomes" id="UP000176700"/>
    </source>
</evidence>
<reference evidence="2 3" key="1">
    <citation type="journal article" date="2016" name="Nat. Commun.">
        <title>Thousands of microbial genomes shed light on interconnected biogeochemical processes in an aquifer system.</title>
        <authorList>
            <person name="Anantharaman K."/>
            <person name="Brown C.T."/>
            <person name="Hug L.A."/>
            <person name="Sharon I."/>
            <person name="Castelle C.J."/>
            <person name="Probst A.J."/>
            <person name="Thomas B.C."/>
            <person name="Singh A."/>
            <person name="Wilkins M.J."/>
            <person name="Karaoz U."/>
            <person name="Brodie E.L."/>
            <person name="Williams K.H."/>
            <person name="Hubbard S.S."/>
            <person name="Banfield J.F."/>
        </authorList>
    </citation>
    <scope>NUCLEOTIDE SEQUENCE [LARGE SCALE GENOMIC DNA]</scope>
</reference>
<dbReference type="Gene3D" id="3.90.550.10">
    <property type="entry name" value="Spore Coat Polysaccharide Biosynthesis Protein SpsA, Chain A"/>
    <property type="match status" value="1"/>
</dbReference>
<dbReference type="InterPro" id="IPR050256">
    <property type="entry name" value="Glycosyltransferase_2"/>
</dbReference>
<protein>
    <submittedName>
        <fullName evidence="2">Glycosyl transferase</fullName>
    </submittedName>
</protein>
<dbReference type="AlphaFoldDB" id="A0A1G2FXC7"/>
<feature type="domain" description="Glycosyltransferase 2-like" evidence="1">
    <location>
        <begin position="4"/>
        <end position="165"/>
    </location>
</feature>
<dbReference type="PANTHER" id="PTHR48090">
    <property type="entry name" value="UNDECAPRENYL-PHOSPHATE 4-DEOXY-4-FORMAMIDO-L-ARABINOSE TRANSFERASE-RELATED"/>
    <property type="match status" value="1"/>
</dbReference>
<gene>
    <name evidence="2" type="ORF">A2W41_03240</name>
</gene>
<dbReference type="InterPro" id="IPR029044">
    <property type="entry name" value="Nucleotide-diphossugar_trans"/>
</dbReference>